<protein>
    <submittedName>
        <fullName evidence="3">PUB domain-containing protein</fullName>
    </submittedName>
</protein>
<evidence type="ECO:0000313" key="2">
    <source>
        <dbReference type="Proteomes" id="UP000271162"/>
    </source>
</evidence>
<keyword evidence="2" id="KW-1185">Reference proteome</keyword>
<gene>
    <name evidence="1" type="ORF">NBR_LOCUS13198</name>
</gene>
<organism evidence="3">
    <name type="scientific">Nippostrongylus brasiliensis</name>
    <name type="common">Rat hookworm</name>
    <dbReference type="NCBI Taxonomy" id="27835"/>
    <lineage>
        <taxon>Eukaryota</taxon>
        <taxon>Metazoa</taxon>
        <taxon>Ecdysozoa</taxon>
        <taxon>Nematoda</taxon>
        <taxon>Chromadorea</taxon>
        <taxon>Rhabditida</taxon>
        <taxon>Rhabditina</taxon>
        <taxon>Rhabditomorpha</taxon>
        <taxon>Strongyloidea</taxon>
        <taxon>Heligmosomidae</taxon>
        <taxon>Nippostrongylus</taxon>
    </lineage>
</organism>
<dbReference type="Proteomes" id="UP000271162">
    <property type="component" value="Unassembled WGS sequence"/>
</dbReference>
<dbReference type="WBParaSite" id="NBR_0001319701-mRNA-1">
    <property type="protein sequence ID" value="NBR_0001319701-mRNA-1"/>
    <property type="gene ID" value="NBR_0001319701"/>
</dbReference>
<dbReference type="AlphaFoldDB" id="A0A0N4YA14"/>
<proteinExistence type="predicted"/>
<sequence length="98" mass="10500">MQGINALLIEPWDPKKDKDVAQRLGSALACLVLAAEETLPTKNDTNAREALKLFDEETQQPDAAKKALALADTVLSRIVTSSGGVFTMPPKLPVLGRS</sequence>
<reference evidence="3" key="1">
    <citation type="submission" date="2017-02" db="UniProtKB">
        <authorList>
            <consortium name="WormBaseParasite"/>
        </authorList>
    </citation>
    <scope>IDENTIFICATION</scope>
</reference>
<evidence type="ECO:0000313" key="1">
    <source>
        <dbReference type="EMBL" id="VDL76787.1"/>
    </source>
</evidence>
<evidence type="ECO:0000313" key="3">
    <source>
        <dbReference type="WBParaSite" id="NBR_0001319701-mRNA-1"/>
    </source>
</evidence>
<dbReference type="EMBL" id="UYSL01020970">
    <property type="protein sequence ID" value="VDL76787.1"/>
    <property type="molecule type" value="Genomic_DNA"/>
</dbReference>
<name>A0A0N4YA14_NIPBR</name>
<accession>A0A0N4YA14</accession>
<reference evidence="1 2" key="2">
    <citation type="submission" date="2018-11" db="EMBL/GenBank/DDBJ databases">
        <authorList>
            <consortium name="Pathogen Informatics"/>
        </authorList>
    </citation>
    <scope>NUCLEOTIDE SEQUENCE [LARGE SCALE GENOMIC DNA]</scope>
</reference>